<dbReference type="OrthoDB" id="5146799at2"/>
<dbReference type="Proteomes" id="UP000198362">
    <property type="component" value="Unassembled WGS sequence"/>
</dbReference>
<sequence>MSTVAWITTRGLLGRRRFLLLLPLPILMIGVALIPRFEGVSPQQWAQPVLVAMGFITLLPIVSLIVGTGVLGAEIDDGTITHILSKPLARWKIVVPKLLVAIGVTAASAAVPFYIVGVLASGPRLGVGLIVGSTVGAVLYSTIFVALSLISRRPVLLGLVYVIIWEGLLSNLVSGTRVLSVQQYALTIADKASASDLLSGNVSFPVAVVMSIVVTVGFLALAIRKLSSFSVTGETS</sequence>
<proteinExistence type="predicted"/>
<evidence type="ECO:0000256" key="1">
    <source>
        <dbReference type="SAM" id="Phobius"/>
    </source>
</evidence>
<accession>A0A239I852</accession>
<dbReference type="AlphaFoldDB" id="A0A239I852"/>
<keyword evidence="1" id="KW-0472">Membrane</keyword>
<dbReference type="EMBL" id="FZPH01000002">
    <property type="protein sequence ID" value="SNS89243.1"/>
    <property type="molecule type" value="Genomic_DNA"/>
</dbReference>
<feature type="transmembrane region" description="Helical" evidence="1">
    <location>
        <begin position="94"/>
        <end position="115"/>
    </location>
</feature>
<dbReference type="RefSeq" id="WP_089245154.1">
    <property type="nucleotide sequence ID" value="NZ_FZPH01000002.1"/>
</dbReference>
<gene>
    <name evidence="2" type="ORF">SAMN05421812_102247</name>
</gene>
<feature type="transmembrane region" description="Helical" evidence="1">
    <location>
        <begin position="127"/>
        <end position="147"/>
    </location>
</feature>
<reference evidence="2 3" key="1">
    <citation type="submission" date="2017-06" db="EMBL/GenBank/DDBJ databases">
        <authorList>
            <person name="Kim H.J."/>
            <person name="Triplett B.A."/>
        </authorList>
    </citation>
    <scope>NUCLEOTIDE SEQUENCE [LARGE SCALE GENOMIC DNA]</scope>
    <source>
        <strain evidence="2 3">CGMCC 4.5593</strain>
    </source>
</reference>
<feature type="transmembrane region" description="Helical" evidence="1">
    <location>
        <begin position="49"/>
        <end position="73"/>
    </location>
</feature>
<evidence type="ECO:0000313" key="2">
    <source>
        <dbReference type="EMBL" id="SNS89243.1"/>
    </source>
</evidence>
<dbReference type="Pfam" id="PF12730">
    <property type="entry name" value="ABC2_membrane_4"/>
    <property type="match status" value="1"/>
</dbReference>
<protein>
    <submittedName>
        <fullName evidence="2">ABC-2 type transport system permease protein</fullName>
    </submittedName>
</protein>
<feature type="transmembrane region" description="Helical" evidence="1">
    <location>
        <begin position="202"/>
        <end position="223"/>
    </location>
</feature>
<organism evidence="2 3">
    <name type="scientific">Asanoa hainanensis</name>
    <dbReference type="NCBI Taxonomy" id="560556"/>
    <lineage>
        <taxon>Bacteria</taxon>
        <taxon>Bacillati</taxon>
        <taxon>Actinomycetota</taxon>
        <taxon>Actinomycetes</taxon>
        <taxon>Micromonosporales</taxon>
        <taxon>Micromonosporaceae</taxon>
        <taxon>Asanoa</taxon>
    </lineage>
</organism>
<evidence type="ECO:0000313" key="3">
    <source>
        <dbReference type="Proteomes" id="UP000198362"/>
    </source>
</evidence>
<name>A0A239I852_9ACTN</name>
<keyword evidence="1" id="KW-0812">Transmembrane</keyword>
<keyword evidence="3" id="KW-1185">Reference proteome</keyword>
<feature type="transmembrane region" description="Helical" evidence="1">
    <location>
        <begin position="18"/>
        <end position="37"/>
    </location>
</feature>
<feature type="transmembrane region" description="Helical" evidence="1">
    <location>
        <begin position="154"/>
        <end position="173"/>
    </location>
</feature>
<keyword evidence="1" id="KW-1133">Transmembrane helix</keyword>